<keyword evidence="4 6" id="KW-0520">NAD</keyword>
<accession>A0A6J5G1P4</accession>
<evidence type="ECO:0000256" key="2">
    <source>
        <dbReference type="ARBA" id="ARBA00022643"/>
    </source>
</evidence>
<dbReference type="EC" id="1.7.1.17" evidence="6"/>
<comment type="function">
    <text evidence="6">Quinone reductase that provides resistance to thiol-specific stress caused by electrophilic quinones.</text>
</comment>
<dbReference type="PANTHER" id="PTHR43741:SF4">
    <property type="entry name" value="FMN-DEPENDENT NADH:QUINONE OXIDOREDUCTASE"/>
    <property type="match status" value="1"/>
</dbReference>
<dbReference type="EMBL" id="CADIKL010000011">
    <property type="protein sequence ID" value="CAB3788234.1"/>
    <property type="molecule type" value="Genomic_DNA"/>
</dbReference>
<evidence type="ECO:0000256" key="6">
    <source>
        <dbReference type="HAMAP-Rule" id="MF_01216"/>
    </source>
</evidence>
<reference evidence="8 9" key="1">
    <citation type="submission" date="2020-04" db="EMBL/GenBank/DDBJ databases">
        <authorList>
            <person name="De Canck E."/>
        </authorList>
    </citation>
    <scope>NUCLEOTIDE SEQUENCE [LARGE SCALE GENOMIC DNA]</scope>
    <source>
        <strain evidence="8 9">LMG 28688</strain>
    </source>
</reference>
<comment type="subunit">
    <text evidence="6">Homodimer.</text>
</comment>
<keyword evidence="9" id="KW-1185">Reference proteome</keyword>
<evidence type="ECO:0000313" key="8">
    <source>
        <dbReference type="EMBL" id="CAB3788234.1"/>
    </source>
</evidence>
<comment type="function">
    <text evidence="6">Also exhibits azoreductase activity. Catalyzes the reductive cleavage of the azo bond in aromatic azo compounds to the corresponding amines.</text>
</comment>
<dbReference type="InterPro" id="IPR029039">
    <property type="entry name" value="Flavoprotein-like_sf"/>
</dbReference>
<feature type="binding site" evidence="6">
    <location>
        <begin position="16"/>
        <end position="18"/>
    </location>
    <ligand>
        <name>FMN</name>
        <dbReference type="ChEBI" id="CHEBI:58210"/>
    </ligand>
</feature>
<evidence type="ECO:0000313" key="9">
    <source>
        <dbReference type="Proteomes" id="UP000494119"/>
    </source>
</evidence>
<dbReference type="Pfam" id="PF02525">
    <property type="entry name" value="Flavodoxin_2"/>
    <property type="match status" value="1"/>
</dbReference>
<feature type="domain" description="Flavodoxin-like fold" evidence="7">
    <location>
        <begin position="3"/>
        <end position="198"/>
    </location>
</feature>
<comment type="cofactor">
    <cofactor evidence="6">
        <name>FMN</name>
        <dbReference type="ChEBI" id="CHEBI:58210"/>
    </cofactor>
    <text evidence="6">Binds 1 FMN per subunit.</text>
</comment>
<comment type="catalytic activity">
    <reaction evidence="6">
        <text>2 a quinone + NADH + H(+) = 2 a 1,4-benzosemiquinone + NAD(+)</text>
        <dbReference type="Rhea" id="RHEA:65952"/>
        <dbReference type="ChEBI" id="CHEBI:15378"/>
        <dbReference type="ChEBI" id="CHEBI:57540"/>
        <dbReference type="ChEBI" id="CHEBI:57945"/>
        <dbReference type="ChEBI" id="CHEBI:132124"/>
        <dbReference type="ChEBI" id="CHEBI:134225"/>
    </reaction>
</comment>
<dbReference type="InterPro" id="IPR050104">
    <property type="entry name" value="FMN-dep_NADH:Q_OxRdtase_AzoR1"/>
</dbReference>
<evidence type="ECO:0000256" key="1">
    <source>
        <dbReference type="ARBA" id="ARBA00022630"/>
    </source>
</evidence>
<keyword evidence="1 6" id="KW-0285">Flavoprotein</keyword>
<name>A0A6J5G1P4_9BURK</name>
<sequence length="214" mass="23333">MNQILHIECSPRGDASVSSQVTRYAVESLLGENPDARVLRRDLGNAPPPHLSAEFVDAMLIAPHARNAAQHDALALSEKLIAELELADVVVMGTPMHNYGAPSGLKAWFDHVMRLGRTFTMTAQGKIGLLRDRPVMVAVSSGGLFTWGGAARQPDYLTGYIRAVFGTIGIRNVEFVTVEGIRNGPEQQAIMLASARRWIDANIVALKRRQPRGI</sequence>
<feature type="binding site" evidence="6">
    <location>
        <position position="10"/>
    </location>
    <ligand>
        <name>FMN</name>
        <dbReference type="ChEBI" id="CHEBI:58210"/>
    </ligand>
</feature>
<dbReference type="Proteomes" id="UP000494119">
    <property type="component" value="Unassembled WGS sequence"/>
</dbReference>
<dbReference type="SUPFAM" id="SSF52218">
    <property type="entry name" value="Flavoproteins"/>
    <property type="match status" value="1"/>
</dbReference>
<evidence type="ECO:0000259" key="7">
    <source>
        <dbReference type="Pfam" id="PF02525"/>
    </source>
</evidence>
<proteinExistence type="inferred from homology"/>
<dbReference type="InterPro" id="IPR023048">
    <property type="entry name" value="NADH:quinone_OxRdtase_FMN_depd"/>
</dbReference>
<dbReference type="GO" id="GO:0016655">
    <property type="term" value="F:oxidoreductase activity, acting on NAD(P)H, quinone or similar compound as acceptor"/>
    <property type="evidence" value="ECO:0007669"/>
    <property type="project" value="InterPro"/>
</dbReference>
<organism evidence="8 9">
    <name type="scientific">Paraburkholderia caffeinitolerans</name>
    <dbReference type="NCBI Taxonomy" id="1723730"/>
    <lineage>
        <taxon>Bacteria</taxon>
        <taxon>Pseudomonadati</taxon>
        <taxon>Pseudomonadota</taxon>
        <taxon>Betaproteobacteria</taxon>
        <taxon>Burkholderiales</taxon>
        <taxon>Burkholderiaceae</taxon>
        <taxon>Paraburkholderia</taxon>
    </lineage>
</organism>
<gene>
    <name evidence="8" type="primary">azoR_2</name>
    <name evidence="6" type="synonym">azoR</name>
    <name evidence="8" type="ORF">LMG28688_02647</name>
</gene>
<comment type="caution">
    <text evidence="6">Lacks conserved residue(s) required for the propagation of feature annotation.</text>
</comment>
<keyword evidence="3 6" id="KW-0560">Oxidoreductase</keyword>
<dbReference type="GO" id="GO:0016652">
    <property type="term" value="F:oxidoreductase activity, acting on NAD(P)H as acceptor"/>
    <property type="evidence" value="ECO:0007669"/>
    <property type="project" value="UniProtKB-UniRule"/>
</dbReference>
<comment type="similarity">
    <text evidence="6">Belongs to the azoreductase type 1 family.</text>
</comment>
<dbReference type="RefSeq" id="WP_160113475.1">
    <property type="nucleotide sequence ID" value="NZ_CADIKL010000011.1"/>
</dbReference>
<feature type="binding site" evidence="6">
    <location>
        <begin position="140"/>
        <end position="143"/>
    </location>
    <ligand>
        <name>FMN</name>
        <dbReference type="ChEBI" id="CHEBI:58210"/>
    </ligand>
</feature>
<dbReference type="GO" id="GO:0009055">
    <property type="term" value="F:electron transfer activity"/>
    <property type="evidence" value="ECO:0007669"/>
    <property type="project" value="UniProtKB-UniRule"/>
</dbReference>
<dbReference type="Gene3D" id="3.40.50.360">
    <property type="match status" value="1"/>
</dbReference>
<dbReference type="PANTHER" id="PTHR43741">
    <property type="entry name" value="FMN-DEPENDENT NADH-AZOREDUCTASE 1"/>
    <property type="match status" value="1"/>
</dbReference>
<dbReference type="GO" id="GO:0010181">
    <property type="term" value="F:FMN binding"/>
    <property type="evidence" value="ECO:0007669"/>
    <property type="project" value="UniProtKB-UniRule"/>
</dbReference>
<comment type="catalytic activity">
    <reaction evidence="5">
        <text>N,N-dimethyl-1,4-phenylenediamine + anthranilate + 2 NAD(+) = 2-(4-dimethylaminophenyl)diazenylbenzoate + 2 NADH + 2 H(+)</text>
        <dbReference type="Rhea" id="RHEA:55872"/>
        <dbReference type="ChEBI" id="CHEBI:15378"/>
        <dbReference type="ChEBI" id="CHEBI:15783"/>
        <dbReference type="ChEBI" id="CHEBI:16567"/>
        <dbReference type="ChEBI" id="CHEBI:57540"/>
        <dbReference type="ChEBI" id="CHEBI:57945"/>
        <dbReference type="ChEBI" id="CHEBI:71579"/>
        <dbReference type="EC" id="1.7.1.17"/>
    </reaction>
    <physiologicalReaction direction="right-to-left" evidence="5">
        <dbReference type="Rhea" id="RHEA:55874"/>
    </physiologicalReaction>
</comment>
<dbReference type="EC" id="1.6.5.-" evidence="6"/>
<keyword evidence="2 6" id="KW-0288">FMN</keyword>
<dbReference type="InterPro" id="IPR003680">
    <property type="entry name" value="Flavodoxin_fold"/>
</dbReference>
<evidence type="ECO:0000256" key="4">
    <source>
        <dbReference type="ARBA" id="ARBA00023027"/>
    </source>
</evidence>
<dbReference type="HAMAP" id="MF_01216">
    <property type="entry name" value="Azoreductase_type1"/>
    <property type="match status" value="1"/>
</dbReference>
<dbReference type="AlphaFoldDB" id="A0A6J5G1P4"/>
<protein>
    <recommendedName>
        <fullName evidence="6">FMN dependent NADH:quinone oxidoreductase</fullName>
        <ecNumber evidence="6">1.6.5.-</ecNumber>
    </recommendedName>
    <alternativeName>
        <fullName evidence="6">Azo-dye reductase</fullName>
    </alternativeName>
    <alternativeName>
        <fullName evidence="6">FMN-dependent NADH-azo compound oxidoreductase</fullName>
    </alternativeName>
    <alternativeName>
        <fullName evidence="6">FMN-dependent NADH-azoreductase</fullName>
        <ecNumber evidence="6">1.7.1.17</ecNumber>
    </alternativeName>
</protein>
<evidence type="ECO:0000256" key="3">
    <source>
        <dbReference type="ARBA" id="ARBA00023002"/>
    </source>
</evidence>
<evidence type="ECO:0000256" key="5">
    <source>
        <dbReference type="ARBA" id="ARBA00048542"/>
    </source>
</evidence>